<protein>
    <submittedName>
        <fullName evidence="2">Uncharacterized protein</fullName>
    </submittedName>
</protein>
<dbReference type="HOGENOM" id="CLU_674755_0_0_1"/>
<dbReference type="Proteomes" id="UP000008062">
    <property type="component" value="Chromosome 15"/>
</dbReference>
<dbReference type="RefSeq" id="XP_003847366.1">
    <property type="nucleotide sequence ID" value="XM_003847318.1"/>
</dbReference>
<feature type="region of interest" description="Disordered" evidence="1">
    <location>
        <begin position="76"/>
        <end position="108"/>
    </location>
</feature>
<dbReference type="KEGG" id="ztr:MYCGRDRAFT_97672"/>
<evidence type="ECO:0000256" key="1">
    <source>
        <dbReference type="SAM" id="MobiDB-lite"/>
    </source>
</evidence>
<proteinExistence type="predicted"/>
<sequence>MSRPTAGSAVPSSNAFDGGMLWHRPLVHGCNTLSRSSARNGEDMSFLRSSLAALDPDDFISQREYAALVARRFSTSTTPAGSRRAAHRPSQALTPPLRQRRRNSSGDFQTLSPVYAHGALSQEITLRSALVSARPFRFLRYEHQHIEPSVPTAPSSLQTIGDPIILDQFLAALHYLNNAPSTSPSILLRQGTPRVFIEPLLRVRGIDHEVAINESLRRIIKHIDTMGRLDGDIDILDICHATMVYSRPLRTTGSLMPMPMPIKTITRAKADRDEVEVEAKAKRLHGKRRDDDPLQRSGDEVKYRSYHRNILDDRATVGNDLNGSQDNIDPLTGTSPSLAVLLSDSSGEPVRTISRARQLCCGSWVAAGIAEGEETRASRADFGQLPAVGRAKGPASMPVVNSDCERRA</sequence>
<evidence type="ECO:0000313" key="3">
    <source>
        <dbReference type="Proteomes" id="UP000008062"/>
    </source>
</evidence>
<accession>F9XQY4</accession>
<name>F9XQY4_ZYMTI</name>
<organism evidence="2 3">
    <name type="scientific">Zymoseptoria tritici (strain CBS 115943 / IPO323)</name>
    <name type="common">Speckled leaf blotch fungus</name>
    <name type="synonym">Septoria tritici</name>
    <dbReference type="NCBI Taxonomy" id="336722"/>
    <lineage>
        <taxon>Eukaryota</taxon>
        <taxon>Fungi</taxon>
        <taxon>Dikarya</taxon>
        <taxon>Ascomycota</taxon>
        <taxon>Pezizomycotina</taxon>
        <taxon>Dothideomycetes</taxon>
        <taxon>Dothideomycetidae</taxon>
        <taxon>Mycosphaerellales</taxon>
        <taxon>Mycosphaerellaceae</taxon>
        <taxon>Zymoseptoria</taxon>
    </lineage>
</organism>
<reference evidence="2 3" key="1">
    <citation type="journal article" date="2011" name="PLoS Genet.">
        <title>Finished genome of the fungal wheat pathogen Mycosphaerella graminicola reveals dispensome structure, chromosome plasticity, and stealth pathogenesis.</title>
        <authorList>
            <person name="Goodwin S.B."/>
            <person name="Ben M'barek S."/>
            <person name="Dhillon B."/>
            <person name="Wittenberg A.H.J."/>
            <person name="Crane C.F."/>
            <person name="Hane J.K."/>
            <person name="Foster A.J."/>
            <person name="Van der Lee T.A.J."/>
            <person name="Grimwood J."/>
            <person name="Aerts A."/>
            <person name="Antoniw J."/>
            <person name="Bailey A."/>
            <person name="Bluhm B."/>
            <person name="Bowler J."/>
            <person name="Bristow J."/>
            <person name="van der Burgt A."/>
            <person name="Canto-Canche B."/>
            <person name="Churchill A.C.L."/>
            <person name="Conde-Ferraez L."/>
            <person name="Cools H.J."/>
            <person name="Coutinho P.M."/>
            <person name="Csukai M."/>
            <person name="Dehal P."/>
            <person name="De Wit P."/>
            <person name="Donzelli B."/>
            <person name="van de Geest H.C."/>
            <person name="van Ham R.C.H.J."/>
            <person name="Hammond-Kosack K.E."/>
            <person name="Henrissat B."/>
            <person name="Kilian A."/>
            <person name="Kobayashi A.K."/>
            <person name="Koopmann E."/>
            <person name="Kourmpetis Y."/>
            <person name="Kuzniar A."/>
            <person name="Lindquist E."/>
            <person name="Lombard V."/>
            <person name="Maliepaard C."/>
            <person name="Martins N."/>
            <person name="Mehrabi R."/>
            <person name="Nap J.P.H."/>
            <person name="Ponomarenko A."/>
            <person name="Rudd J.J."/>
            <person name="Salamov A."/>
            <person name="Schmutz J."/>
            <person name="Schouten H.J."/>
            <person name="Shapiro H."/>
            <person name="Stergiopoulos I."/>
            <person name="Torriani S.F.F."/>
            <person name="Tu H."/>
            <person name="de Vries R.P."/>
            <person name="Waalwijk C."/>
            <person name="Ware S.B."/>
            <person name="Wiebenga A."/>
            <person name="Zwiers L.-H."/>
            <person name="Oliver R.P."/>
            <person name="Grigoriev I.V."/>
            <person name="Kema G.H.J."/>
        </authorList>
    </citation>
    <scope>NUCLEOTIDE SEQUENCE [LARGE SCALE GENOMIC DNA]</scope>
    <source>
        <strain evidence="3">CBS 115943 / IPO323</strain>
    </source>
</reference>
<dbReference type="EMBL" id="CM001210">
    <property type="protein sequence ID" value="EGP82342.1"/>
    <property type="molecule type" value="Genomic_DNA"/>
</dbReference>
<gene>
    <name evidence="2" type="ORF">MYCGRDRAFT_97672</name>
</gene>
<feature type="region of interest" description="Disordered" evidence="1">
    <location>
        <begin position="387"/>
        <end position="408"/>
    </location>
</feature>
<dbReference type="InParanoid" id="F9XQY4"/>
<keyword evidence="3" id="KW-1185">Reference proteome</keyword>
<dbReference type="AlphaFoldDB" id="F9XQY4"/>
<dbReference type="GeneID" id="13400317"/>
<evidence type="ECO:0000313" key="2">
    <source>
        <dbReference type="EMBL" id="EGP82342.1"/>
    </source>
</evidence>